<evidence type="ECO:0000313" key="3">
    <source>
        <dbReference type="WBParaSite" id="Csp11.Scaffold629.g14879.t1"/>
    </source>
</evidence>
<accession>A0A1I7U4W5</accession>
<feature type="compositionally biased region" description="Low complexity" evidence="1">
    <location>
        <begin position="1"/>
        <end position="34"/>
    </location>
</feature>
<dbReference type="WBParaSite" id="Csp11.Scaffold629.g14879.t1">
    <property type="protein sequence ID" value="Csp11.Scaffold629.g14879.t1"/>
    <property type="gene ID" value="Csp11.Scaffold629.g14879"/>
</dbReference>
<evidence type="ECO:0000256" key="1">
    <source>
        <dbReference type="SAM" id="MobiDB-lite"/>
    </source>
</evidence>
<protein>
    <submittedName>
        <fullName evidence="3">Lipoprotein</fullName>
    </submittedName>
</protein>
<organism evidence="2 3">
    <name type="scientific">Caenorhabditis tropicalis</name>
    <dbReference type="NCBI Taxonomy" id="1561998"/>
    <lineage>
        <taxon>Eukaryota</taxon>
        <taxon>Metazoa</taxon>
        <taxon>Ecdysozoa</taxon>
        <taxon>Nematoda</taxon>
        <taxon>Chromadorea</taxon>
        <taxon>Rhabditida</taxon>
        <taxon>Rhabditina</taxon>
        <taxon>Rhabditomorpha</taxon>
        <taxon>Rhabditoidea</taxon>
        <taxon>Rhabditidae</taxon>
        <taxon>Peloderinae</taxon>
        <taxon>Caenorhabditis</taxon>
    </lineage>
</organism>
<evidence type="ECO:0000313" key="2">
    <source>
        <dbReference type="Proteomes" id="UP000095282"/>
    </source>
</evidence>
<reference evidence="3" key="1">
    <citation type="submission" date="2016-11" db="UniProtKB">
        <authorList>
            <consortium name="WormBaseParasite"/>
        </authorList>
    </citation>
    <scope>IDENTIFICATION</scope>
</reference>
<dbReference type="AlphaFoldDB" id="A0A1I7U4W5"/>
<dbReference type="Proteomes" id="UP000095282">
    <property type="component" value="Unplaced"/>
</dbReference>
<dbReference type="eggNOG" id="ENOG502SMVA">
    <property type="taxonomic scope" value="Eukaryota"/>
</dbReference>
<feature type="region of interest" description="Disordered" evidence="1">
    <location>
        <begin position="1"/>
        <end position="36"/>
    </location>
</feature>
<keyword evidence="2" id="KW-1185">Reference proteome</keyword>
<proteinExistence type="predicted"/>
<sequence length="185" mass="21049">MGCGSSSAAEVAPAEIIEPSPSSDVPSDPKFPSSYRPSIISLQIPNEFGDDISSDALSDRSDAQEENVDYLYATDVTLQWLLERIADKFKKTIPEDPQWIIERLNRPSWDLDYATSSVVRVTFGWDDDDLPRSVVLKTPVAKDQRDDEEGKYHYIMFKRVRKIEDIASQNEQSKQQQIESIPEKH</sequence>
<name>A0A1I7U4W5_9PELO</name>